<dbReference type="Proteomes" id="UP000249769">
    <property type="component" value="Unassembled WGS sequence"/>
</dbReference>
<dbReference type="GO" id="GO:0006508">
    <property type="term" value="P:proteolysis"/>
    <property type="evidence" value="ECO:0007669"/>
    <property type="project" value="UniProtKB-KW"/>
</dbReference>
<accession>A0A2W5EI17</accession>
<gene>
    <name evidence="1" type="ORF">DI595_21970</name>
</gene>
<proteinExistence type="predicted"/>
<evidence type="ECO:0000313" key="2">
    <source>
        <dbReference type="Proteomes" id="UP000249769"/>
    </source>
</evidence>
<organism evidence="1 2">
    <name type="scientific">Agrobacterium fabrum</name>
    <dbReference type="NCBI Taxonomy" id="1176649"/>
    <lineage>
        <taxon>Bacteria</taxon>
        <taxon>Pseudomonadati</taxon>
        <taxon>Pseudomonadota</taxon>
        <taxon>Alphaproteobacteria</taxon>
        <taxon>Hyphomicrobiales</taxon>
        <taxon>Rhizobiaceae</taxon>
        <taxon>Rhizobium/Agrobacterium group</taxon>
        <taxon>Agrobacterium</taxon>
        <taxon>Agrobacterium tumefaciens complex</taxon>
    </lineage>
</organism>
<reference evidence="1 2" key="1">
    <citation type="submission" date="2017-08" db="EMBL/GenBank/DDBJ databases">
        <title>Infants hospitalized years apart are colonized by the same room-sourced microbial strains.</title>
        <authorList>
            <person name="Brooks B."/>
            <person name="Olm M.R."/>
            <person name="Firek B.A."/>
            <person name="Baker R."/>
            <person name="Thomas B.C."/>
            <person name="Morowitz M.J."/>
            <person name="Banfield J.F."/>
        </authorList>
    </citation>
    <scope>NUCLEOTIDE SEQUENCE [LARGE SCALE GENOMIC DNA]</scope>
    <source>
        <strain evidence="1">S2_009_000_R2_73</strain>
    </source>
</reference>
<dbReference type="AlphaFoldDB" id="A0A2W5EI17"/>
<protein>
    <submittedName>
        <fullName evidence="1">ATP-dependent Clp protease proteolytic subunit</fullName>
    </submittedName>
</protein>
<evidence type="ECO:0000313" key="1">
    <source>
        <dbReference type="EMBL" id="PZP42728.1"/>
    </source>
</evidence>
<comment type="caution">
    <text evidence="1">The sequence shown here is derived from an EMBL/GenBank/DDBJ whole genome shotgun (WGS) entry which is preliminary data.</text>
</comment>
<dbReference type="EMBL" id="QFOL01000466">
    <property type="protein sequence ID" value="PZP42728.1"/>
    <property type="molecule type" value="Genomic_DNA"/>
</dbReference>
<name>A0A2W5EI17_9HYPH</name>
<dbReference type="GO" id="GO:0008233">
    <property type="term" value="F:peptidase activity"/>
    <property type="evidence" value="ECO:0007669"/>
    <property type="project" value="UniProtKB-KW"/>
</dbReference>
<sequence>MNEDEDDKSKELPIGKETEANLFKSRSIF</sequence>
<keyword evidence="1" id="KW-0645">Protease</keyword>
<keyword evidence="1" id="KW-0378">Hydrolase</keyword>
<feature type="non-terminal residue" evidence="1">
    <location>
        <position position="29"/>
    </location>
</feature>